<organism evidence="1 2">
    <name type="scientific">Chryseobacterium camelliae</name>
    <dbReference type="NCBI Taxonomy" id="1265445"/>
    <lineage>
        <taxon>Bacteria</taxon>
        <taxon>Pseudomonadati</taxon>
        <taxon>Bacteroidota</taxon>
        <taxon>Flavobacteriia</taxon>
        <taxon>Flavobacteriales</taxon>
        <taxon>Weeksellaceae</taxon>
        <taxon>Chryseobacterium group</taxon>
        <taxon>Chryseobacterium</taxon>
    </lineage>
</organism>
<dbReference type="RefSeq" id="WP_271148591.1">
    <property type="nucleotide sequence ID" value="NZ_CP115859.1"/>
</dbReference>
<sequence>MPKNENGEIKCVNHPEQTMNRFDGEAAFIRAELADNGNYDLNEEKLITVYVHCCPICGYIESYLVPSIESTSLIQ</sequence>
<keyword evidence="2" id="KW-1185">Reference proteome</keyword>
<dbReference type="EMBL" id="CP115859">
    <property type="protein sequence ID" value="WBV60255.1"/>
    <property type="molecule type" value="Genomic_DNA"/>
</dbReference>
<evidence type="ECO:0000313" key="1">
    <source>
        <dbReference type="EMBL" id="WBV60255.1"/>
    </source>
</evidence>
<dbReference type="Proteomes" id="UP001210978">
    <property type="component" value="Chromosome"/>
</dbReference>
<gene>
    <name evidence="1" type="ORF">PFY12_14600</name>
</gene>
<name>A0ABY7QKQ3_9FLAO</name>
<accession>A0ABY7QKQ3</accession>
<evidence type="ECO:0000313" key="2">
    <source>
        <dbReference type="Proteomes" id="UP001210978"/>
    </source>
</evidence>
<reference evidence="1 2" key="1">
    <citation type="submission" date="2023-01" db="EMBL/GenBank/DDBJ databases">
        <title>Complete genome of Chryseobacterium camelliae VAN22-5A.</title>
        <authorList>
            <person name="Zong G."/>
            <person name="Cao G."/>
        </authorList>
    </citation>
    <scope>NUCLEOTIDE SEQUENCE [LARGE SCALE GENOMIC DNA]</scope>
    <source>
        <strain evidence="1 2">VAN22-5A</strain>
    </source>
</reference>
<proteinExistence type="predicted"/>
<protein>
    <submittedName>
        <fullName evidence="1">Uncharacterized protein</fullName>
    </submittedName>
</protein>